<evidence type="ECO:0000313" key="5">
    <source>
        <dbReference type="EMBL" id="MEK9501145.1"/>
    </source>
</evidence>
<feature type="domain" description="DUF5916" evidence="4">
    <location>
        <begin position="334"/>
        <end position="403"/>
    </location>
</feature>
<dbReference type="Gene3D" id="2.60.40.1190">
    <property type="match status" value="1"/>
</dbReference>
<evidence type="ECO:0000256" key="1">
    <source>
        <dbReference type="SAM" id="MobiDB-lite"/>
    </source>
</evidence>
<accession>A0ABU9EB32</accession>
<evidence type="ECO:0000313" key="6">
    <source>
        <dbReference type="Proteomes" id="UP001484239"/>
    </source>
</evidence>
<gene>
    <name evidence="5" type="ORF">WI372_09160</name>
</gene>
<evidence type="ECO:0000259" key="3">
    <source>
        <dbReference type="Pfam" id="PF06452"/>
    </source>
</evidence>
<sequence>MNVRNFWMVALALAGVATLTPPRALAQSPPALAPAADAAPPTDESAPSEAAPAPAAGPGTAPIPTVEAPHPPATASTPAPPPSQRPATVYHGRMGDLEVTVPRIEADIDIDGAADEPAWADAAILTGFSQYDPVDGSPAADSTEVRVVYDDYAIYFAVKAFEPNGRVVATLADRDRIDGNDHVQIILDTFNDRRRALVFSSNALGIQSDGTLADGADTDLSPDFIYESHGRLTPDGYEIEMRVPFKSIRYQQSEAQVWGIQVVRKVMHSGYTQTWTAAERSAPSFLGQSGTLVGLTGLRRGLVLDVNPVMTARADGAPQASPATGWDYDAESPEFGGTLRWGVTPNASLSATVNPDFSQVEADVGQVIYDPRSAVSFPEKRPFFLEASENFEVPNSLIYTRRLVQPEGAAKLSGKMGEFNVGLLSAIDGPPDLGEGDDSPLFNLVRLRRDVGPQSNVGVVYTDWIQGSDYNRVMGLDTRLLLGERWVFNGQVASSFSRFGGEGSSWKPLFDFSLSQSGRDRGMNLVVEGRHPEFVTRSGFVPRTGIAHANFSPRWSWYPENSLFESISFTPQLDGTWVWDRFLDGTFPDDIKVNSSTNLRLRGGWGLTLYHWSESFSYPDYLYTNYFIERRDEAGEPTDTVPYVGTDRLTNLGLMVAVNTPQWNRFSGRVQVIGGQDDNFDEWSSAWILYTTIEANWNPTDQIRMNGRFLEQRVHRKTDGSLVRLRTIPRVKLEYQVSRPIFLRFVGQYDGLKVDALRDDSRTGDPILIRTPDGFRPAVASERGGFRMDWLFSYQPNPGTVFFAGYGSSLDGDELWRPNELTRTSDGFFLKVSYLLRM</sequence>
<feature type="domain" description="Carbohydrate-binding" evidence="3">
    <location>
        <begin position="110"/>
        <end position="263"/>
    </location>
</feature>
<evidence type="ECO:0000259" key="4">
    <source>
        <dbReference type="Pfam" id="PF19313"/>
    </source>
</evidence>
<dbReference type="Pfam" id="PF06452">
    <property type="entry name" value="CBM9_1"/>
    <property type="match status" value="1"/>
</dbReference>
<keyword evidence="2" id="KW-0732">Signal</keyword>
<keyword evidence="6" id="KW-1185">Reference proteome</keyword>
<dbReference type="Proteomes" id="UP001484239">
    <property type="component" value="Unassembled WGS sequence"/>
</dbReference>
<feature type="signal peptide" evidence="2">
    <location>
        <begin position="1"/>
        <end position="26"/>
    </location>
</feature>
<proteinExistence type="predicted"/>
<protein>
    <submittedName>
        <fullName evidence="5">DUF5916 domain-containing protein</fullName>
    </submittedName>
</protein>
<organism evidence="5 6">
    <name type="scientific">Gaopeijia maritima</name>
    <dbReference type="NCBI Taxonomy" id="3119007"/>
    <lineage>
        <taxon>Bacteria</taxon>
        <taxon>Pseudomonadati</taxon>
        <taxon>Gemmatimonadota</taxon>
        <taxon>Longimicrobiia</taxon>
        <taxon>Gaopeijiales</taxon>
        <taxon>Gaopeijiaceae</taxon>
        <taxon>Gaopeijia</taxon>
    </lineage>
</organism>
<dbReference type="CDD" id="cd09618">
    <property type="entry name" value="CBM9_like_2"/>
    <property type="match status" value="1"/>
</dbReference>
<feature type="region of interest" description="Disordered" evidence="1">
    <location>
        <begin position="28"/>
        <end position="89"/>
    </location>
</feature>
<comment type="caution">
    <text evidence="5">The sequence shown here is derived from an EMBL/GenBank/DDBJ whole genome shotgun (WGS) entry which is preliminary data.</text>
</comment>
<dbReference type="EMBL" id="JBBHLI010000004">
    <property type="protein sequence ID" value="MEK9501145.1"/>
    <property type="molecule type" value="Genomic_DNA"/>
</dbReference>
<dbReference type="Pfam" id="PF19313">
    <property type="entry name" value="DUF5916"/>
    <property type="match status" value="1"/>
</dbReference>
<reference evidence="5 6" key="1">
    <citation type="submission" date="2024-02" db="EMBL/GenBank/DDBJ databases">
        <title>A novel Gemmatimonadota bacterium.</title>
        <authorList>
            <person name="Du Z.-J."/>
            <person name="Ye Y.-Q."/>
        </authorList>
    </citation>
    <scope>NUCLEOTIDE SEQUENCE [LARGE SCALE GENOMIC DNA]</scope>
    <source>
        <strain evidence="5 6">DH-20</strain>
    </source>
</reference>
<dbReference type="InterPro" id="IPR010502">
    <property type="entry name" value="Carb-bd_dom_fam9"/>
</dbReference>
<evidence type="ECO:0000256" key="2">
    <source>
        <dbReference type="SAM" id="SignalP"/>
    </source>
</evidence>
<feature type="compositionally biased region" description="Low complexity" evidence="1">
    <location>
        <begin position="28"/>
        <end position="62"/>
    </location>
</feature>
<name>A0ABU9EB32_9BACT</name>
<feature type="chain" id="PRO_5045294428" evidence="2">
    <location>
        <begin position="27"/>
        <end position="838"/>
    </location>
</feature>
<dbReference type="SUPFAM" id="SSF49344">
    <property type="entry name" value="CBD9-like"/>
    <property type="match status" value="1"/>
</dbReference>
<dbReference type="InterPro" id="IPR045670">
    <property type="entry name" value="DUF5916"/>
</dbReference>
<dbReference type="RefSeq" id="WP_405285317.1">
    <property type="nucleotide sequence ID" value="NZ_CP144380.1"/>
</dbReference>